<comment type="caution">
    <text evidence="2">The sequence shown here is derived from an EMBL/GenBank/DDBJ whole genome shotgun (WGS) entry which is preliminary data.</text>
</comment>
<dbReference type="CDD" id="cd11614">
    <property type="entry name" value="SAF_CpaB_FlgA_like"/>
    <property type="match status" value="1"/>
</dbReference>
<evidence type="ECO:0000259" key="1">
    <source>
        <dbReference type="SMART" id="SM00858"/>
    </source>
</evidence>
<dbReference type="InterPro" id="IPR013974">
    <property type="entry name" value="SAF"/>
</dbReference>
<feature type="domain" description="SAF" evidence="1">
    <location>
        <begin position="48"/>
        <end position="116"/>
    </location>
</feature>
<sequence length="289" mass="30838">MRAVFGLVLLVGLGLAGFAVYTVKGYLEQQQYALAVERAAAAERVPTVDVYAVTRTIGYGERLTPEDVTLIPYAEPYLPEGVFRTEEELFPQGTEALRMVARQMEPNEPVLAAKVTEPGADAGITTRLTPGKRAFAISVDVASGVSGFLRPGDRVDVYWTGTAGRSVSGTGRQVTKLIETGLRLVAVDQTIDSGRSEASVARTVTVEVDPQQVAALAQAQASGKLSLALVGYSDETVAMAVEVDQRSLLGIVEEEEPVEVAPPPPPEEVCTIRTRRGSEVVEIPIPCPD</sequence>
<protein>
    <submittedName>
        <fullName evidence="2">Flp pilus assembly protein CpaB</fullName>
    </submittedName>
</protein>
<gene>
    <name evidence="2" type="primary">cpaB</name>
    <name evidence="2" type="ORF">GZA08_12510</name>
</gene>
<dbReference type="Proteomes" id="UP000474757">
    <property type="component" value="Unassembled WGS sequence"/>
</dbReference>
<evidence type="ECO:0000313" key="2">
    <source>
        <dbReference type="EMBL" id="NDV01788.1"/>
    </source>
</evidence>
<keyword evidence="3" id="KW-1185">Reference proteome</keyword>
<dbReference type="Pfam" id="PF16976">
    <property type="entry name" value="RcpC"/>
    <property type="match status" value="1"/>
</dbReference>
<proteinExistence type="predicted"/>
<dbReference type="InterPro" id="IPR017592">
    <property type="entry name" value="Pilus_assmbl_Flp-typ_CpaB"/>
</dbReference>
<dbReference type="EMBL" id="JAAGAB010000003">
    <property type="protein sequence ID" value="NDV01788.1"/>
    <property type="molecule type" value="Genomic_DNA"/>
</dbReference>
<dbReference type="InterPro" id="IPR031571">
    <property type="entry name" value="RcpC_dom"/>
</dbReference>
<reference evidence="2 3" key="1">
    <citation type="submission" date="2020-02" db="EMBL/GenBank/DDBJ databases">
        <title>Pseudoroseicyclus tamarix, sp. nov., isolated from offshore sediment of a Tamarix chinensis forest.</title>
        <authorList>
            <person name="Gai Y."/>
        </authorList>
    </citation>
    <scope>NUCLEOTIDE SEQUENCE [LARGE SCALE GENOMIC DNA]</scope>
    <source>
        <strain evidence="2 3">CLL3-39</strain>
    </source>
</reference>
<dbReference type="AlphaFoldDB" id="A0A6B2JU22"/>
<organism evidence="2 3">
    <name type="scientific">Pseudoroseicyclus tamaricis</name>
    <dbReference type="NCBI Taxonomy" id="2705421"/>
    <lineage>
        <taxon>Bacteria</taxon>
        <taxon>Pseudomonadati</taxon>
        <taxon>Pseudomonadota</taxon>
        <taxon>Alphaproteobacteria</taxon>
        <taxon>Rhodobacterales</taxon>
        <taxon>Paracoccaceae</taxon>
        <taxon>Pseudoroseicyclus</taxon>
    </lineage>
</organism>
<dbReference type="SMART" id="SM00858">
    <property type="entry name" value="SAF"/>
    <property type="match status" value="1"/>
</dbReference>
<name>A0A6B2JU22_9RHOB</name>
<accession>A0A6B2JU22</accession>
<dbReference type="NCBIfam" id="TIGR03177">
    <property type="entry name" value="pilus_cpaB"/>
    <property type="match status" value="1"/>
</dbReference>
<dbReference type="RefSeq" id="WP_163894161.1">
    <property type="nucleotide sequence ID" value="NZ_JAAFYS010000003.1"/>
</dbReference>
<evidence type="ECO:0000313" key="3">
    <source>
        <dbReference type="Proteomes" id="UP000474757"/>
    </source>
</evidence>